<dbReference type="SUPFAM" id="SSF53098">
    <property type="entry name" value="Ribonuclease H-like"/>
    <property type="match status" value="1"/>
</dbReference>
<proteinExistence type="inferred from homology"/>
<evidence type="ECO:0000256" key="13">
    <source>
        <dbReference type="ARBA" id="ARBA00023211"/>
    </source>
</evidence>
<evidence type="ECO:0000256" key="10">
    <source>
        <dbReference type="ARBA" id="ARBA00022723"/>
    </source>
</evidence>
<dbReference type="GO" id="GO:0003723">
    <property type="term" value="F:RNA binding"/>
    <property type="evidence" value="ECO:0007669"/>
    <property type="project" value="UniProtKB-UniRule"/>
</dbReference>
<dbReference type="PANTHER" id="PTHR10954:SF18">
    <property type="entry name" value="RIBONUCLEASE HII"/>
    <property type="match status" value="1"/>
</dbReference>
<evidence type="ECO:0000256" key="5">
    <source>
        <dbReference type="ARBA" id="ARBA00007383"/>
    </source>
</evidence>
<feature type="binding site" evidence="14 15">
    <location>
        <position position="113"/>
    </location>
    <ligand>
        <name>a divalent metal cation</name>
        <dbReference type="ChEBI" id="CHEBI:60240"/>
    </ligand>
</feature>
<evidence type="ECO:0000256" key="8">
    <source>
        <dbReference type="ARBA" id="ARBA00022490"/>
    </source>
</evidence>
<evidence type="ECO:0000256" key="16">
    <source>
        <dbReference type="RuleBase" id="RU003515"/>
    </source>
</evidence>
<dbReference type="GO" id="GO:0032299">
    <property type="term" value="C:ribonuclease H2 complex"/>
    <property type="evidence" value="ECO:0007669"/>
    <property type="project" value="TreeGrafter"/>
</dbReference>
<keyword evidence="10 14" id="KW-0479">Metal-binding</keyword>
<keyword evidence="9 14" id="KW-0540">Nuclease</keyword>
<dbReference type="InterPro" id="IPR022898">
    <property type="entry name" value="RNase_HII"/>
</dbReference>
<evidence type="ECO:0000313" key="18">
    <source>
        <dbReference type="EMBL" id="CCH48929.1"/>
    </source>
</evidence>
<dbReference type="OrthoDB" id="9803420at2"/>
<dbReference type="InterPro" id="IPR012337">
    <property type="entry name" value="RNaseH-like_sf"/>
</dbReference>
<dbReference type="HAMAP" id="MF_00052_B">
    <property type="entry name" value="RNase_HII_B"/>
    <property type="match status" value="1"/>
</dbReference>
<dbReference type="InterPro" id="IPR036397">
    <property type="entry name" value="RNaseH_sf"/>
</dbReference>
<evidence type="ECO:0000256" key="12">
    <source>
        <dbReference type="ARBA" id="ARBA00022801"/>
    </source>
</evidence>
<dbReference type="AlphaFoldDB" id="M1WQG1"/>
<dbReference type="RefSeq" id="WP_015414973.1">
    <property type="nucleotide sequence ID" value="NC_020409.1"/>
</dbReference>
<dbReference type="NCBIfam" id="NF000595">
    <property type="entry name" value="PRK00015.1-3"/>
    <property type="match status" value="1"/>
</dbReference>
<evidence type="ECO:0000256" key="9">
    <source>
        <dbReference type="ARBA" id="ARBA00022722"/>
    </source>
</evidence>
<feature type="binding site" evidence="14 15">
    <location>
        <position position="21"/>
    </location>
    <ligand>
        <name>a divalent metal cation</name>
        <dbReference type="ChEBI" id="CHEBI:60240"/>
    </ligand>
</feature>
<comment type="cofactor">
    <cofactor evidence="14 15">
        <name>Mn(2+)</name>
        <dbReference type="ChEBI" id="CHEBI:29035"/>
    </cofactor>
    <cofactor evidence="14 15">
        <name>Mg(2+)</name>
        <dbReference type="ChEBI" id="CHEBI:18420"/>
    </cofactor>
    <text evidence="14 15">Manganese or magnesium. Binds 1 divalent metal ion per monomer in the absence of substrate. May bind a second metal ion after substrate binding.</text>
</comment>
<dbReference type="Proteomes" id="UP000011724">
    <property type="component" value="Chromosome"/>
</dbReference>
<organism evidence="18 19">
    <name type="scientific">Pseudodesulfovibrio piezophilus (strain DSM 21447 / JCM 15486 / C1TLV30)</name>
    <name type="common">Desulfovibrio piezophilus</name>
    <dbReference type="NCBI Taxonomy" id="1322246"/>
    <lineage>
        <taxon>Bacteria</taxon>
        <taxon>Pseudomonadati</taxon>
        <taxon>Thermodesulfobacteriota</taxon>
        <taxon>Desulfovibrionia</taxon>
        <taxon>Desulfovibrionales</taxon>
        <taxon>Desulfovibrionaceae</taxon>
    </lineage>
</organism>
<keyword evidence="12 14" id="KW-0378">Hydrolase</keyword>
<reference evidence="18 19" key="1">
    <citation type="journal article" date="2013" name="PLoS ONE">
        <title>The first genomic and proteomic characterization of a deep-sea sulfate reducer: insights into the piezophilic lifestyle of Desulfovibrio piezophilus.</title>
        <authorList>
            <person name="Pradel N."/>
            <person name="Ji B."/>
            <person name="Gimenez G."/>
            <person name="Talla E."/>
            <person name="Lenoble P."/>
            <person name="Garel M."/>
            <person name="Tamburini C."/>
            <person name="Fourquet P."/>
            <person name="Lebrun R."/>
            <person name="Bertin P."/>
            <person name="Denis Y."/>
            <person name="Pophillat M."/>
            <person name="Barbe V."/>
            <person name="Ollivier B."/>
            <person name="Dolla A."/>
        </authorList>
    </citation>
    <scope>NUCLEOTIDE SEQUENCE [LARGE SCALE GENOMIC DNA]</scope>
    <source>
        <strain evidence="19">DSM 10523 / SB164P1</strain>
    </source>
</reference>
<evidence type="ECO:0000256" key="6">
    <source>
        <dbReference type="ARBA" id="ARBA00012180"/>
    </source>
</evidence>
<accession>M1WQG1</accession>
<dbReference type="Gene3D" id="3.30.420.10">
    <property type="entry name" value="Ribonuclease H-like superfamily/Ribonuclease H"/>
    <property type="match status" value="1"/>
</dbReference>
<comment type="catalytic activity">
    <reaction evidence="1 14 15 16">
        <text>Endonucleolytic cleavage to 5'-phosphomonoester.</text>
        <dbReference type="EC" id="3.1.26.4"/>
    </reaction>
</comment>
<keyword evidence="13 14" id="KW-0464">Manganese</keyword>
<gene>
    <name evidence="14 18" type="primary">rnhB</name>
    <name evidence="18" type="ordered locus">BN4_11694</name>
</gene>
<dbReference type="PATRIC" id="fig|879567.3.peg.1778"/>
<evidence type="ECO:0000259" key="17">
    <source>
        <dbReference type="PROSITE" id="PS51975"/>
    </source>
</evidence>
<dbReference type="InterPro" id="IPR001352">
    <property type="entry name" value="RNase_HII/HIII"/>
</dbReference>
<dbReference type="EMBL" id="FO203427">
    <property type="protein sequence ID" value="CCH48929.1"/>
    <property type="molecule type" value="Genomic_DNA"/>
</dbReference>
<dbReference type="GO" id="GO:0043137">
    <property type="term" value="P:DNA replication, removal of RNA primer"/>
    <property type="evidence" value="ECO:0007669"/>
    <property type="project" value="TreeGrafter"/>
</dbReference>
<dbReference type="GO" id="GO:0005737">
    <property type="term" value="C:cytoplasm"/>
    <property type="evidence" value="ECO:0007669"/>
    <property type="project" value="UniProtKB-SubCell"/>
</dbReference>
<evidence type="ECO:0000256" key="14">
    <source>
        <dbReference type="HAMAP-Rule" id="MF_00052"/>
    </source>
</evidence>
<evidence type="ECO:0000256" key="2">
    <source>
        <dbReference type="ARBA" id="ARBA00001946"/>
    </source>
</evidence>
<sequence length="213" mass="23244">MSQGSLFCASGYRVTEIAGVDEAGRGCLAGPVVAGACILPAEYDLPGLTDSKQLTAAKRAVLYDQIRQQAVCWAVGVAWAPEIDAINILEATYQAMARAVRSLKEKPLFLRIDGNKTIPSYALQQDIAQEYVIKGDGSVPAISAASVMAKTFRDRLMIKLAKRYPGYGITKHMGYGTKVHMQALRELGPSRIHRLTFRGVKEEQPIQKQGSLF</sequence>
<keyword evidence="11 14" id="KW-0255">Endonuclease</keyword>
<comment type="cofactor">
    <cofactor evidence="2">
        <name>Mg(2+)</name>
        <dbReference type="ChEBI" id="CHEBI:18420"/>
    </cofactor>
</comment>
<comment type="function">
    <text evidence="3 14 16">Endonuclease that specifically degrades the RNA of RNA-DNA hybrids.</text>
</comment>
<dbReference type="KEGG" id="dpi:BN4_11694"/>
<dbReference type="PROSITE" id="PS51975">
    <property type="entry name" value="RNASE_H_2"/>
    <property type="match status" value="1"/>
</dbReference>
<evidence type="ECO:0000256" key="15">
    <source>
        <dbReference type="PROSITE-ProRule" id="PRU01319"/>
    </source>
</evidence>
<protein>
    <recommendedName>
        <fullName evidence="7 14">Ribonuclease HII</fullName>
        <shortName evidence="14">RNase HII</shortName>
        <ecNumber evidence="6 14">3.1.26.4</ecNumber>
    </recommendedName>
</protein>
<dbReference type="EC" id="3.1.26.4" evidence="6 14"/>
<name>M1WQG1_PSEP2</name>
<feature type="binding site" evidence="14 15">
    <location>
        <position position="22"/>
    </location>
    <ligand>
        <name>a divalent metal cation</name>
        <dbReference type="ChEBI" id="CHEBI:60240"/>
    </ligand>
</feature>
<dbReference type="Pfam" id="PF01351">
    <property type="entry name" value="RNase_HII"/>
    <property type="match status" value="1"/>
</dbReference>
<keyword evidence="8 14" id="KW-0963">Cytoplasm</keyword>
<dbReference type="InterPro" id="IPR024567">
    <property type="entry name" value="RNase_HII/HIII_dom"/>
</dbReference>
<dbReference type="GO" id="GO:0004523">
    <property type="term" value="F:RNA-DNA hybrid ribonuclease activity"/>
    <property type="evidence" value="ECO:0007669"/>
    <property type="project" value="UniProtKB-UniRule"/>
</dbReference>
<evidence type="ECO:0000256" key="3">
    <source>
        <dbReference type="ARBA" id="ARBA00004065"/>
    </source>
</evidence>
<dbReference type="GO" id="GO:0030145">
    <property type="term" value="F:manganese ion binding"/>
    <property type="evidence" value="ECO:0007669"/>
    <property type="project" value="UniProtKB-UniRule"/>
</dbReference>
<comment type="subcellular location">
    <subcellularLocation>
        <location evidence="4 14">Cytoplasm</location>
    </subcellularLocation>
</comment>
<dbReference type="STRING" id="1322246.BN4_11694"/>
<dbReference type="CDD" id="cd07182">
    <property type="entry name" value="RNase_HII_bacteria_HII_like"/>
    <property type="match status" value="1"/>
</dbReference>
<dbReference type="GO" id="GO:0006298">
    <property type="term" value="P:mismatch repair"/>
    <property type="evidence" value="ECO:0007669"/>
    <property type="project" value="TreeGrafter"/>
</dbReference>
<dbReference type="eggNOG" id="COG0164">
    <property type="taxonomic scope" value="Bacteria"/>
</dbReference>
<evidence type="ECO:0000256" key="1">
    <source>
        <dbReference type="ARBA" id="ARBA00000077"/>
    </source>
</evidence>
<dbReference type="BioCyc" id="DPIE1322246:BN4_RS08495-MONOMER"/>
<dbReference type="HOGENOM" id="CLU_036532_3_1_7"/>
<evidence type="ECO:0000256" key="11">
    <source>
        <dbReference type="ARBA" id="ARBA00022759"/>
    </source>
</evidence>
<evidence type="ECO:0000256" key="4">
    <source>
        <dbReference type="ARBA" id="ARBA00004496"/>
    </source>
</evidence>
<comment type="similarity">
    <text evidence="5 14 16">Belongs to the RNase HII family.</text>
</comment>
<feature type="domain" description="RNase H type-2" evidence="17">
    <location>
        <begin position="15"/>
        <end position="209"/>
    </location>
</feature>
<dbReference type="PANTHER" id="PTHR10954">
    <property type="entry name" value="RIBONUCLEASE H2 SUBUNIT A"/>
    <property type="match status" value="1"/>
</dbReference>
<keyword evidence="19" id="KW-1185">Reference proteome</keyword>
<evidence type="ECO:0000256" key="7">
    <source>
        <dbReference type="ARBA" id="ARBA00019179"/>
    </source>
</evidence>
<reference evidence="19" key="2">
    <citation type="journal article" date="2013" name="Stand. Genomic Sci.">
        <title>Complete genome sequence of Desulfocapsa sulfexigens, a marine deltaproteobacterium specialized in disproportionating inorganic sulfur compounds.</title>
        <authorList>
            <person name="Finster K.W."/>
            <person name="Kjeldsen K.U."/>
            <person name="Kube M."/>
            <person name="Reinhardt R."/>
            <person name="Mussmann M."/>
            <person name="Amann R."/>
            <person name="Schreiber L."/>
        </authorList>
    </citation>
    <scope>NUCLEOTIDE SEQUENCE [LARGE SCALE GENOMIC DNA]</scope>
    <source>
        <strain evidence="19">DSM 10523 / SB164P1</strain>
    </source>
</reference>
<evidence type="ECO:0000313" key="19">
    <source>
        <dbReference type="Proteomes" id="UP000011724"/>
    </source>
</evidence>